<evidence type="ECO:0000313" key="3">
    <source>
        <dbReference type="Proteomes" id="UP000784700"/>
    </source>
</evidence>
<dbReference type="EMBL" id="QUBG01000001">
    <property type="protein sequence ID" value="TPR46266.1"/>
    <property type="molecule type" value="Genomic_DNA"/>
</dbReference>
<evidence type="ECO:0000256" key="1">
    <source>
        <dbReference type="SAM" id="SignalP"/>
    </source>
</evidence>
<organism evidence="2 3">
    <name type="scientific">Apilactobacillus micheneri</name>
    <dbReference type="NCBI Taxonomy" id="1899430"/>
    <lineage>
        <taxon>Bacteria</taxon>
        <taxon>Bacillati</taxon>
        <taxon>Bacillota</taxon>
        <taxon>Bacilli</taxon>
        <taxon>Lactobacillales</taxon>
        <taxon>Lactobacillaceae</taxon>
        <taxon>Apilactobacillus</taxon>
    </lineage>
</organism>
<feature type="signal peptide" evidence="1">
    <location>
        <begin position="1"/>
        <end position="32"/>
    </location>
</feature>
<proteinExistence type="predicted"/>
<evidence type="ECO:0000313" key="2">
    <source>
        <dbReference type="EMBL" id="TPR46266.1"/>
    </source>
</evidence>
<accession>A0A9Q8IPH6</accession>
<protein>
    <submittedName>
        <fullName evidence="2">Uncharacterized protein</fullName>
    </submittedName>
</protein>
<dbReference type="GeneID" id="58107851"/>
<dbReference type="RefSeq" id="WP_140934359.1">
    <property type="nucleotide sequence ID" value="NZ_QUBF01000001.1"/>
</dbReference>
<keyword evidence="1" id="KW-0732">Signal</keyword>
<sequence length="481" mass="55804">MKINQLIFASKLMFLVIFCLCLVYFLPLNANADGSDAGNYYNFNDGKFTSKLPYFFGPSQYLTNKYNYFNPNKYNVGPEINSNRFSYYPYTILYKYDGFYAFNPNSIYLKNVSNNLNNMSYDVDMPSIHSKYAYIDTRIMATGSINNYLNSNIDYGISKNHPELLIPQSYNFSYSLGNKINERNYFENKEFYISNFYLDNNPSGNFNIKMNLNNDYSNGFISKDSKIYTYLIFNTLDVKLSGNVPVFEALRILSYHDLHGDQHNAAVLENREQKVSKDLNEELSNLQNQINNDPQYDSNTQNYLDNQVRNIYNKNDDYIDHYVQQIVHHSREYNNEVLSNLDYQKYNTIKEMKDVLNKKVLLIDSVPNLNFGTQSLSYTSDTVANIQGNPKFKLRSFNNNNWYMHLSLSDMTNGKDSISAKYFQGNNSSYNNKNKIFNFSGNDGVKDISLNKLSIKIPKNIRLHSGNYKGTATWNLVNGPK</sequence>
<gene>
    <name evidence="2" type="ORF">DY130_01750</name>
</gene>
<reference evidence="2" key="1">
    <citation type="submission" date="2018-08" db="EMBL/GenBank/DDBJ databases">
        <title>Comparative genomics of wild bee and flower associated Lactobacillus reveals potential adaptation to the bee host.</title>
        <authorList>
            <person name="Vuong H.Q."/>
            <person name="Mcfrederick Q.S."/>
        </authorList>
    </citation>
    <scope>NUCLEOTIDE SEQUENCE</scope>
    <source>
        <strain evidence="2">HV_63</strain>
    </source>
</reference>
<name>A0A9Q8IPH6_9LACO</name>
<dbReference type="Proteomes" id="UP000784700">
    <property type="component" value="Unassembled WGS sequence"/>
</dbReference>
<dbReference type="AlphaFoldDB" id="A0A9Q8IPH6"/>
<comment type="caution">
    <text evidence="2">The sequence shown here is derived from an EMBL/GenBank/DDBJ whole genome shotgun (WGS) entry which is preliminary data.</text>
</comment>
<feature type="chain" id="PRO_5040175882" evidence="1">
    <location>
        <begin position="33"/>
        <end position="481"/>
    </location>
</feature>